<keyword evidence="6" id="KW-1185">Reference proteome</keyword>
<gene>
    <name evidence="5" type="ORF">OM076_33895</name>
</gene>
<name>A0A9X3N0Z1_9ACTN</name>
<evidence type="ECO:0000256" key="2">
    <source>
        <dbReference type="ARBA" id="ARBA00022801"/>
    </source>
</evidence>
<dbReference type="EMBL" id="JAPDOD010000045">
    <property type="protein sequence ID" value="MDA0165311.1"/>
    <property type="molecule type" value="Genomic_DNA"/>
</dbReference>
<comment type="caution">
    <text evidence="5">The sequence shown here is derived from an EMBL/GenBank/DDBJ whole genome shotgun (WGS) entry which is preliminary data.</text>
</comment>
<dbReference type="InterPro" id="IPR013094">
    <property type="entry name" value="AB_hydrolase_3"/>
</dbReference>
<evidence type="ECO:0000313" key="6">
    <source>
        <dbReference type="Proteomes" id="UP001149140"/>
    </source>
</evidence>
<protein>
    <submittedName>
        <fullName evidence="5">Alpha/beta hydrolase</fullName>
    </submittedName>
</protein>
<dbReference type="PANTHER" id="PTHR48081:SF8">
    <property type="entry name" value="ALPHA_BETA HYDROLASE FOLD-3 DOMAIN-CONTAINING PROTEIN-RELATED"/>
    <property type="match status" value="1"/>
</dbReference>
<dbReference type="InterPro" id="IPR050300">
    <property type="entry name" value="GDXG_lipolytic_enzyme"/>
</dbReference>
<feature type="domain" description="Alpha/beta hydrolase fold-3" evidence="4">
    <location>
        <begin position="70"/>
        <end position="268"/>
    </location>
</feature>
<evidence type="ECO:0000313" key="5">
    <source>
        <dbReference type="EMBL" id="MDA0165311.1"/>
    </source>
</evidence>
<dbReference type="SUPFAM" id="SSF53474">
    <property type="entry name" value="alpha/beta-Hydrolases"/>
    <property type="match status" value="1"/>
</dbReference>
<feature type="active site" evidence="3">
    <location>
        <position position="143"/>
    </location>
</feature>
<evidence type="ECO:0000256" key="3">
    <source>
        <dbReference type="PROSITE-ProRule" id="PRU10038"/>
    </source>
</evidence>
<accession>A0A9X3N0Z1</accession>
<sequence>MTLDIETKSLLDELPAGDGELTVEGMRAFGAEMARRFGSGPEMARVERHTVGDGLELRVLVPHAASRAVLVFFHGGGWVAGSLDEVETLGRTLADRAACTVVLAEYRLAPEHPFPAAVDDAWTALLWAAEYSAGLPLIVAGDSSGGNLAAVVAQRSAHAGPKVALQILIEPATDADTETASYRDPANQLIVTRELMLWFFERYAPGAQRDPRLAPLRAPSLAGAPPAVVLTAEHDVLRDEGEAYAERLRAAGVDVSHKRFAGQMHGFFGQIGVLPGSAAGLDYVVAAIERYCAV</sequence>
<dbReference type="InterPro" id="IPR029058">
    <property type="entry name" value="AB_hydrolase_fold"/>
</dbReference>
<reference evidence="5" key="1">
    <citation type="submission" date="2022-10" db="EMBL/GenBank/DDBJ databases">
        <title>The WGS of Solirubrobacter ginsenosidimutans DSM 21036.</title>
        <authorList>
            <person name="Jiang Z."/>
        </authorList>
    </citation>
    <scope>NUCLEOTIDE SEQUENCE</scope>
    <source>
        <strain evidence="5">DSM 21036</strain>
    </source>
</reference>
<proteinExistence type="inferred from homology"/>
<dbReference type="Pfam" id="PF07859">
    <property type="entry name" value="Abhydrolase_3"/>
    <property type="match status" value="1"/>
</dbReference>
<dbReference type="Gene3D" id="3.40.50.1820">
    <property type="entry name" value="alpha/beta hydrolase"/>
    <property type="match status" value="1"/>
</dbReference>
<dbReference type="Proteomes" id="UP001149140">
    <property type="component" value="Unassembled WGS sequence"/>
</dbReference>
<dbReference type="InterPro" id="IPR033140">
    <property type="entry name" value="Lipase_GDXG_put_SER_AS"/>
</dbReference>
<evidence type="ECO:0000256" key="1">
    <source>
        <dbReference type="ARBA" id="ARBA00010515"/>
    </source>
</evidence>
<dbReference type="RefSeq" id="WP_270044568.1">
    <property type="nucleotide sequence ID" value="NZ_JAPDOD010000045.1"/>
</dbReference>
<evidence type="ECO:0000259" key="4">
    <source>
        <dbReference type="Pfam" id="PF07859"/>
    </source>
</evidence>
<dbReference type="PANTHER" id="PTHR48081">
    <property type="entry name" value="AB HYDROLASE SUPERFAMILY PROTEIN C4A8.06C"/>
    <property type="match status" value="1"/>
</dbReference>
<dbReference type="PROSITE" id="PS01174">
    <property type="entry name" value="LIPASE_GDXG_SER"/>
    <property type="match status" value="1"/>
</dbReference>
<dbReference type="GO" id="GO:0016787">
    <property type="term" value="F:hydrolase activity"/>
    <property type="evidence" value="ECO:0007669"/>
    <property type="project" value="UniProtKB-KW"/>
</dbReference>
<organism evidence="5 6">
    <name type="scientific">Solirubrobacter ginsenosidimutans</name>
    <dbReference type="NCBI Taxonomy" id="490573"/>
    <lineage>
        <taxon>Bacteria</taxon>
        <taxon>Bacillati</taxon>
        <taxon>Actinomycetota</taxon>
        <taxon>Thermoleophilia</taxon>
        <taxon>Solirubrobacterales</taxon>
        <taxon>Solirubrobacteraceae</taxon>
        <taxon>Solirubrobacter</taxon>
    </lineage>
</organism>
<keyword evidence="2 5" id="KW-0378">Hydrolase</keyword>
<comment type="similarity">
    <text evidence="1">Belongs to the 'GDXG' lipolytic enzyme family.</text>
</comment>
<dbReference type="AlphaFoldDB" id="A0A9X3N0Z1"/>